<dbReference type="PANTHER" id="PTHR35526:SF6">
    <property type="entry name" value="SLR1861 PROTEIN"/>
    <property type="match status" value="1"/>
</dbReference>
<keyword evidence="3" id="KW-0067">ATP-binding</keyword>
<protein>
    <submittedName>
        <fullName evidence="3">ATP-binding protein</fullName>
    </submittedName>
</protein>
<dbReference type="RefSeq" id="WP_265425174.1">
    <property type="nucleotide sequence ID" value="NZ_JAPFPW010000010.1"/>
</dbReference>
<dbReference type="Proteomes" id="UP001209681">
    <property type="component" value="Unassembled WGS sequence"/>
</dbReference>
<keyword evidence="3" id="KW-0547">Nucleotide-binding</keyword>
<evidence type="ECO:0000259" key="2">
    <source>
        <dbReference type="Pfam" id="PF13581"/>
    </source>
</evidence>
<proteinExistence type="predicted"/>
<dbReference type="SUPFAM" id="SSF55874">
    <property type="entry name" value="ATPase domain of HSP90 chaperone/DNA topoisomerase II/histidine kinase"/>
    <property type="match status" value="1"/>
</dbReference>
<dbReference type="InterPro" id="IPR050267">
    <property type="entry name" value="Anti-sigma-factor_SerPK"/>
</dbReference>
<comment type="caution">
    <text evidence="3">The sequence shown here is derived from an EMBL/GenBank/DDBJ whole genome shotgun (WGS) entry which is preliminary data.</text>
</comment>
<keyword evidence="1" id="KW-0418">Kinase</keyword>
<dbReference type="InterPro" id="IPR036890">
    <property type="entry name" value="HATPase_C_sf"/>
</dbReference>
<evidence type="ECO:0000313" key="3">
    <source>
        <dbReference type="EMBL" id="MCW7754255.1"/>
    </source>
</evidence>
<gene>
    <name evidence="3" type="ORF">OOT00_09675</name>
</gene>
<dbReference type="Gene3D" id="3.30.565.10">
    <property type="entry name" value="Histidine kinase-like ATPase, C-terminal domain"/>
    <property type="match status" value="1"/>
</dbReference>
<feature type="domain" description="Histidine kinase/HSP90-like ATPase" evidence="2">
    <location>
        <begin position="8"/>
        <end position="129"/>
    </location>
</feature>
<keyword evidence="1" id="KW-0808">Transferase</keyword>
<dbReference type="EMBL" id="JAPFPW010000010">
    <property type="protein sequence ID" value="MCW7754255.1"/>
    <property type="molecule type" value="Genomic_DNA"/>
</dbReference>
<reference evidence="3 4" key="1">
    <citation type="submission" date="2022-11" db="EMBL/GenBank/DDBJ databases">
        <title>Desulfobotulus tamanensis H1 sp. nov. - anaerobic, alkaliphilic, sulphate reducing bacterium isolated from terrestrial mud volcano.</title>
        <authorList>
            <person name="Frolova A."/>
            <person name="Merkel A.Y."/>
            <person name="Slobodkin A.I."/>
        </authorList>
    </citation>
    <scope>NUCLEOTIDE SEQUENCE [LARGE SCALE GENOMIC DNA]</scope>
    <source>
        <strain evidence="3 4">H1</strain>
    </source>
</reference>
<organism evidence="3 4">
    <name type="scientific">Desulfobotulus pelophilus</name>
    <dbReference type="NCBI Taxonomy" id="2823377"/>
    <lineage>
        <taxon>Bacteria</taxon>
        <taxon>Pseudomonadati</taxon>
        <taxon>Thermodesulfobacteriota</taxon>
        <taxon>Desulfobacteria</taxon>
        <taxon>Desulfobacterales</taxon>
        <taxon>Desulfobacteraceae</taxon>
        <taxon>Desulfobotulus</taxon>
    </lineage>
</organism>
<sequence>MKTLRVIASLDHLDAVVQFTEHQAEELGLDPGKASRISLVLEEAFVNICSYAYPGNTGHADIRCGRDNNFFMLEIGDEGAPFNVLSLPEPDTTLGIEEREIGGLGVHFIRKLPDRVDYRRENNCNLLRMFFAL</sequence>
<dbReference type="Pfam" id="PF13581">
    <property type="entry name" value="HATPase_c_2"/>
    <property type="match status" value="1"/>
</dbReference>
<dbReference type="InterPro" id="IPR003594">
    <property type="entry name" value="HATPase_dom"/>
</dbReference>
<evidence type="ECO:0000313" key="4">
    <source>
        <dbReference type="Proteomes" id="UP001209681"/>
    </source>
</evidence>
<accession>A0ABT3N9W5</accession>
<name>A0ABT3N9W5_9BACT</name>
<keyword evidence="4" id="KW-1185">Reference proteome</keyword>
<evidence type="ECO:0000256" key="1">
    <source>
        <dbReference type="ARBA" id="ARBA00022527"/>
    </source>
</evidence>
<dbReference type="GO" id="GO:0005524">
    <property type="term" value="F:ATP binding"/>
    <property type="evidence" value="ECO:0007669"/>
    <property type="project" value="UniProtKB-KW"/>
</dbReference>
<dbReference type="PANTHER" id="PTHR35526">
    <property type="entry name" value="ANTI-SIGMA-F FACTOR RSBW-RELATED"/>
    <property type="match status" value="1"/>
</dbReference>
<keyword evidence="1" id="KW-0723">Serine/threonine-protein kinase</keyword>
<dbReference type="CDD" id="cd16936">
    <property type="entry name" value="HATPase_RsbW-like"/>
    <property type="match status" value="1"/>
</dbReference>